<gene>
    <name evidence="1" type="ORF">KCH_15030</name>
</gene>
<dbReference type="HOGENOM" id="CLU_2081678_0_0_11"/>
<sequence>MTALPQQPTELQLQAGALSVLSDLVRRAAVAGVPQHLTPTWCIAGTRVTGRLRSADDSALRALDAWLRLVLGVARVEVTTDETPAGPRRVWTMTTVIADVAIDLSASIPAAAAPRREAVAA</sequence>
<keyword evidence="2" id="KW-1185">Reference proteome</keyword>
<protein>
    <submittedName>
        <fullName evidence="1">Uncharacterized protein</fullName>
    </submittedName>
</protein>
<reference evidence="1 2" key="1">
    <citation type="submission" date="2014-05" db="EMBL/GenBank/DDBJ databases">
        <title>Draft Genome Sequence of Kitasatospora cheerisanensis KCTC 2395.</title>
        <authorList>
            <person name="Nam D.H."/>
        </authorList>
    </citation>
    <scope>NUCLEOTIDE SEQUENCE [LARGE SCALE GENOMIC DNA]</scope>
    <source>
        <strain evidence="1 2">KCTC 2395</strain>
    </source>
</reference>
<dbReference type="AlphaFoldDB" id="A0A066Z3F9"/>
<evidence type="ECO:0000313" key="1">
    <source>
        <dbReference type="EMBL" id="KDN86769.1"/>
    </source>
</evidence>
<accession>A0A066Z3F9</accession>
<evidence type="ECO:0000313" key="2">
    <source>
        <dbReference type="Proteomes" id="UP000027178"/>
    </source>
</evidence>
<proteinExistence type="predicted"/>
<dbReference type="EMBL" id="JNBY01000054">
    <property type="protein sequence ID" value="KDN86769.1"/>
    <property type="molecule type" value="Genomic_DNA"/>
</dbReference>
<name>A0A066Z3F9_9ACTN</name>
<dbReference type="Proteomes" id="UP000027178">
    <property type="component" value="Unassembled WGS sequence"/>
</dbReference>
<dbReference type="RefSeq" id="WP_035860293.1">
    <property type="nucleotide sequence ID" value="NZ_KK853997.1"/>
</dbReference>
<comment type="caution">
    <text evidence="1">The sequence shown here is derived from an EMBL/GenBank/DDBJ whole genome shotgun (WGS) entry which is preliminary data.</text>
</comment>
<organism evidence="1 2">
    <name type="scientific">Kitasatospora cheerisanensis KCTC 2395</name>
    <dbReference type="NCBI Taxonomy" id="1348663"/>
    <lineage>
        <taxon>Bacteria</taxon>
        <taxon>Bacillati</taxon>
        <taxon>Actinomycetota</taxon>
        <taxon>Actinomycetes</taxon>
        <taxon>Kitasatosporales</taxon>
        <taxon>Streptomycetaceae</taxon>
        <taxon>Kitasatospora</taxon>
    </lineage>
</organism>
<dbReference type="OrthoDB" id="4357159at2"/>
<dbReference type="PATRIC" id="fig|1348663.4.peg.1442"/>